<dbReference type="Gene3D" id="3.40.1390.10">
    <property type="entry name" value="MurE/MurF, N-terminal domain"/>
    <property type="match status" value="1"/>
</dbReference>
<dbReference type="Pfam" id="PF02875">
    <property type="entry name" value="Mur_ligase_C"/>
    <property type="match status" value="1"/>
</dbReference>
<dbReference type="NCBIfam" id="NF001130">
    <property type="entry name" value="PRK00139.2-4"/>
    <property type="match status" value="1"/>
</dbReference>
<dbReference type="Proteomes" id="UP000784700">
    <property type="component" value="Unassembled WGS sequence"/>
</dbReference>
<dbReference type="InterPro" id="IPR036565">
    <property type="entry name" value="Mur-like_cat_sf"/>
</dbReference>
<dbReference type="InterPro" id="IPR035911">
    <property type="entry name" value="MurE/MurF_N"/>
</dbReference>
<comment type="similarity">
    <text evidence="2">Belongs to the MurCDEF family. MurE subfamily.</text>
</comment>
<keyword evidence="6" id="KW-0436">Ligase</keyword>
<keyword evidence="3" id="KW-0133">Cell shape</keyword>
<dbReference type="GO" id="GO:0008765">
    <property type="term" value="F:UDP-N-acetylmuramoylalanyl-D-glutamate-2,6-diaminopimelate ligase activity"/>
    <property type="evidence" value="ECO:0007669"/>
    <property type="project" value="UniProtKB-EC"/>
</dbReference>
<evidence type="ECO:0000259" key="4">
    <source>
        <dbReference type="Pfam" id="PF02875"/>
    </source>
</evidence>
<dbReference type="GO" id="GO:0005737">
    <property type="term" value="C:cytoplasm"/>
    <property type="evidence" value="ECO:0007669"/>
    <property type="project" value="UniProtKB-SubCell"/>
</dbReference>
<dbReference type="PANTHER" id="PTHR23135:SF4">
    <property type="entry name" value="UDP-N-ACETYLMURAMOYL-L-ALANYL-D-GLUTAMATE--2,6-DIAMINOPIMELATE LIGASE MURE HOMOLOG, CHLOROPLASTIC"/>
    <property type="match status" value="1"/>
</dbReference>
<dbReference type="Gene3D" id="3.90.190.20">
    <property type="entry name" value="Mur ligase, C-terminal domain"/>
    <property type="match status" value="1"/>
</dbReference>
<evidence type="ECO:0000313" key="7">
    <source>
        <dbReference type="Proteomes" id="UP000784700"/>
    </source>
</evidence>
<evidence type="ECO:0000313" key="6">
    <source>
        <dbReference type="EMBL" id="TPR42812.1"/>
    </source>
</evidence>
<dbReference type="GO" id="GO:0051301">
    <property type="term" value="P:cell division"/>
    <property type="evidence" value="ECO:0007669"/>
    <property type="project" value="UniProtKB-KW"/>
</dbReference>
<dbReference type="InterPro" id="IPR013221">
    <property type="entry name" value="Mur_ligase_cen"/>
</dbReference>
<dbReference type="GO" id="GO:0071555">
    <property type="term" value="P:cell wall organization"/>
    <property type="evidence" value="ECO:0007669"/>
    <property type="project" value="UniProtKB-KW"/>
</dbReference>
<dbReference type="RefSeq" id="WP_108983065.1">
    <property type="nucleotide sequence ID" value="NZ_BAABXB010000097.1"/>
</dbReference>
<name>A0A2S2JM59_9LACO</name>
<dbReference type="SUPFAM" id="SSF53244">
    <property type="entry name" value="MurD-like peptide ligases, peptide-binding domain"/>
    <property type="match status" value="1"/>
</dbReference>
<protein>
    <submittedName>
        <fullName evidence="6">UDP-N-acetylmuramoyl-L-alanyl-D-glutamate--2, 6-diaminopimelate ligase</fullName>
        <ecNumber evidence="6">6.3.2.13</ecNumber>
    </submittedName>
</protein>
<dbReference type="SUPFAM" id="SSF63418">
    <property type="entry name" value="MurE/MurF N-terminal domain"/>
    <property type="match status" value="1"/>
</dbReference>
<comment type="caution">
    <text evidence="6">The sequence shown here is derived from an EMBL/GenBank/DDBJ whole genome shotgun (WGS) entry which is preliminary data.</text>
</comment>
<dbReference type="NCBIfam" id="TIGR01085">
    <property type="entry name" value="murE"/>
    <property type="match status" value="1"/>
</dbReference>
<dbReference type="PANTHER" id="PTHR23135">
    <property type="entry name" value="MUR LIGASE FAMILY MEMBER"/>
    <property type="match status" value="1"/>
</dbReference>
<dbReference type="SUPFAM" id="SSF53623">
    <property type="entry name" value="MurD-like peptide ligases, catalytic domain"/>
    <property type="match status" value="1"/>
</dbReference>
<feature type="domain" description="Mur ligase central" evidence="5">
    <location>
        <begin position="112"/>
        <end position="332"/>
    </location>
</feature>
<dbReference type="GO" id="GO:0005524">
    <property type="term" value="F:ATP binding"/>
    <property type="evidence" value="ECO:0007669"/>
    <property type="project" value="InterPro"/>
</dbReference>
<keyword evidence="3" id="KW-0132">Cell division</keyword>
<feature type="domain" description="Mur ligase C-terminal" evidence="4">
    <location>
        <begin position="354"/>
        <end position="482"/>
    </location>
</feature>
<sequence>MSLGINEIKTILSEHNLLIKIVPNKNEQFDDVTYDSRNVHNNALFFCKGNFKPEYLTMAKAAGASGYVSEKKYAEGSNLTQIIVKNVQKAMSLIGAAFYRYPENDLFTIAYTGTKGKTTSSYFARSILDNTTNNKTGLLSTIDTIVGNNPDQQFKSHLTTPESLDIFKYMRMAVDNGMTHMVMEVSSQAYKKNRVYGLKYNIGLFLNISPDHIGPNEHPTFADYLHCKEQLLVNSDICIINADTDHFEDIYMAAKVTTQPENIYLFSDHDQSLIDNRHPDFIFDSISDTISDNKIKLVSNNKKAKAMKLDGEYKIAVAGDYNESNATSAIIATGLSGASSDDVSNGLSTVFVPGRMESYDAKSHGNVYVDYAHNYASMHALLSFLKHGNPDGKVIVVVGSPGNKGEDRRKGFGMALTENADEAFLTTDDPAFEDPATIVDEIDSYINHDKVNVHIELDRRLAISKAIHSGDKNSIIVVAGKGRDPYQKINGVDTPYETDSVVVKNVLKGIENE</sequence>
<reference evidence="6" key="1">
    <citation type="submission" date="2018-08" db="EMBL/GenBank/DDBJ databases">
        <title>Comparative genomics of wild bee and flower associated Lactobacillus reveals potential adaptation to the bee host.</title>
        <authorList>
            <person name="Vuong H.Q."/>
            <person name="Mcfrederick Q.S."/>
        </authorList>
    </citation>
    <scope>NUCLEOTIDE SEQUENCE</scope>
    <source>
        <strain evidence="6">HV_63</strain>
    </source>
</reference>
<dbReference type="InterPro" id="IPR004101">
    <property type="entry name" value="Mur_ligase_C"/>
</dbReference>
<dbReference type="EMBL" id="QUBG01000011">
    <property type="protein sequence ID" value="TPR42812.1"/>
    <property type="molecule type" value="Genomic_DNA"/>
</dbReference>
<evidence type="ECO:0000256" key="1">
    <source>
        <dbReference type="ARBA" id="ARBA00004752"/>
    </source>
</evidence>
<evidence type="ECO:0000259" key="5">
    <source>
        <dbReference type="Pfam" id="PF08245"/>
    </source>
</evidence>
<keyword evidence="3" id="KW-0131">Cell cycle</keyword>
<dbReference type="EC" id="6.3.2.13" evidence="6"/>
<evidence type="ECO:0000256" key="3">
    <source>
        <dbReference type="RuleBase" id="RU004135"/>
    </source>
</evidence>
<dbReference type="GO" id="GO:0009252">
    <property type="term" value="P:peptidoglycan biosynthetic process"/>
    <property type="evidence" value="ECO:0007669"/>
    <property type="project" value="UniProtKB-KW"/>
</dbReference>
<keyword evidence="3" id="KW-0573">Peptidoglycan synthesis</keyword>
<dbReference type="GeneID" id="58107874"/>
<evidence type="ECO:0000256" key="2">
    <source>
        <dbReference type="ARBA" id="ARBA00005898"/>
    </source>
</evidence>
<accession>A0A2S2JM59</accession>
<organism evidence="6 7">
    <name type="scientific">Apilactobacillus micheneri</name>
    <dbReference type="NCBI Taxonomy" id="1899430"/>
    <lineage>
        <taxon>Bacteria</taxon>
        <taxon>Bacillati</taxon>
        <taxon>Bacillota</taxon>
        <taxon>Bacilli</taxon>
        <taxon>Lactobacillales</taxon>
        <taxon>Lactobacillaceae</taxon>
        <taxon>Apilactobacillus</taxon>
    </lineage>
</organism>
<dbReference type="AlphaFoldDB" id="A0A2S2JM59"/>
<dbReference type="InterPro" id="IPR036615">
    <property type="entry name" value="Mur_ligase_C_dom_sf"/>
</dbReference>
<dbReference type="Gene3D" id="3.40.1190.10">
    <property type="entry name" value="Mur-like, catalytic domain"/>
    <property type="match status" value="1"/>
</dbReference>
<comment type="subcellular location">
    <subcellularLocation>
        <location evidence="3">Cytoplasm</location>
    </subcellularLocation>
</comment>
<dbReference type="InterPro" id="IPR005761">
    <property type="entry name" value="UDP-N-AcMur-Glu-dNH2Pim_ligase"/>
</dbReference>
<gene>
    <name evidence="6" type="ORF">DY130_07155</name>
</gene>
<proteinExistence type="inferred from homology"/>
<dbReference type="GO" id="GO:0008360">
    <property type="term" value="P:regulation of cell shape"/>
    <property type="evidence" value="ECO:0007669"/>
    <property type="project" value="UniProtKB-KW"/>
</dbReference>
<dbReference type="OrthoDB" id="9800958at2"/>
<dbReference type="Pfam" id="PF08245">
    <property type="entry name" value="Mur_ligase_M"/>
    <property type="match status" value="1"/>
</dbReference>
<keyword evidence="3" id="KW-0961">Cell wall biogenesis/degradation</keyword>
<comment type="pathway">
    <text evidence="1 3">Cell wall biogenesis; peptidoglycan biosynthesis.</text>
</comment>